<evidence type="ECO:0000256" key="8">
    <source>
        <dbReference type="ARBA" id="ARBA00022967"/>
    </source>
</evidence>
<accession>A0A5Q0U0K4</accession>
<evidence type="ECO:0000256" key="3">
    <source>
        <dbReference type="ARBA" id="ARBA00012944"/>
    </source>
</evidence>
<comment type="catalytic activity">
    <reaction evidence="15">
        <text>a ubiquinone + NADH + 5 H(+)(in) = a ubiquinol + NAD(+) + 4 H(+)(out)</text>
        <dbReference type="Rhea" id="RHEA:29091"/>
        <dbReference type="Rhea" id="RHEA-COMP:9565"/>
        <dbReference type="Rhea" id="RHEA-COMP:9566"/>
        <dbReference type="ChEBI" id="CHEBI:15378"/>
        <dbReference type="ChEBI" id="CHEBI:16389"/>
        <dbReference type="ChEBI" id="CHEBI:17976"/>
        <dbReference type="ChEBI" id="CHEBI:57540"/>
        <dbReference type="ChEBI" id="CHEBI:57945"/>
        <dbReference type="EC" id="7.1.1.2"/>
    </reaction>
</comment>
<keyword evidence="10 16" id="KW-1133">Transmembrane helix</keyword>
<protein>
    <recommendedName>
        <fullName evidence="4">NADH-ubiquinone oxidoreductase chain 6</fullName>
        <ecNumber evidence="3">7.1.1.2</ecNumber>
    </recommendedName>
    <alternativeName>
        <fullName evidence="14">NADH dehydrogenase subunit 6</fullName>
    </alternativeName>
</protein>
<evidence type="ECO:0000256" key="6">
    <source>
        <dbReference type="ARBA" id="ARBA00022660"/>
    </source>
</evidence>
<organism evidence="17">
    <name type="scientific">Cryptocephalus flavolimbatus</name>
    <dbReference type="NCBI Taxonomy" id="2653413"/>
    <lineage>
        <taxon>Eukaryota</taxon>
        <taxon>Metazoa</taxon>
        <taxon>Ecdysozoa</taxon>
        <taxon>Arthropoda</taxon>
        <taxon>Hexapoda</taxon>
        <taxon>Insecta</taxon>
        <taxon>Pterygota</taxon>
        <taxon>Neoptera</taxon>
        <taxon>Endopterygota</taxon>
        <taxon>Coleoptera</taxon>
        <taxon>Polyphaga</taxon>
        <taxon>Cucujiformia</taxon>
        <taxon>Chrysomeloidea</taxon>
        <taxon>Chrysomelidae</taxon>
        <taxon>Cryptocephalinae</taxon>
        <taxon>Cryptocephalus</taxon>
    </lineage>
</organism>
<evidence type="ECO:0000256" key="2">
    <source>
        <dbReference type="ARBA" id="ARBA00005698"/>
    </source>
</evidence>
<evidence type="ECO:0000256" key="5">
    <source>
        <dbReference type="ARBA" id="ARBA00022448"/>
    </source>
</evidence>
<evidence type="ECO:0000256" key="4">
    <source>
        <dbReference type="ARBA" id="ARBA00021095"/>
    </source>
</evidence>
<comment type="subcellular location">
    <subcellularLocation>
        <location evidence="1">Mitochondrion membrane</location>
        <topology evidence="1">Multi-pass membrane protein</topology>
    </subcellularLocation>
</comment>
<dbReference type="PANTHER" id="PTHR11435">
    <property type="entry name" value="NADH UBIQUINONE OXIDOREDUCTASE SUBUNIT ND6"/>
    <property type="match status" value="1"/>
</dbReference>
<keyword evidence="11" id="KW-0520">NAD</keyword>
<dbReference type="AlphaFoldDB" id="A0A5Q0U0K4"/>
<dbReference type="EMBL" id="MK049853">
    <property type="protein sequence ID" value="QGA74000.1"/>
    <property type="molecule type" value="Genomic_DNA"/>
</dbReference>
<dbReference type="GO" id="GO:0031966">
    <property type="term" value="C:mitochondrial membrane"/>
    <property type="evidence" value="ECO:0007669"/>
    <property type="project" value="UniProtKB-SubCell"/>
</dbReference>
<evidence type="ECO:0000256" key="15">
    <source>
        <dbReference type="ARBA" id="ARBA00049551"/>
    </source>
</evidence>
<evidence type="ECO:0000313" key="17">
    <source>
        <dbReference type="EMBL" id="QGA74000.1"/>
    </source>
</evidence>
<keyword evidence="7 16" id="KW-0812">Transmembrane</keyword>
<dbReference type="PANTHER" id="PTHR11435:SF1">
    <property type="entry name" value="NADH-UBIQUINONE OXIDOREDUCTASE CHAIN 6"/>
    <property type="match status" value="1"/>
</dbReference>
<name>A0A5Q0U0K4_9CUCU</name>
<evidence type="ECO:0000256" key="13">
    <source>
        <dbReference type="ARBA" id="ARBA00023136"/>
    </source>
</evidence>
<evidence type="ECO:0000256" key="16">
    <source>
        <dbReference type="SAM" id="Phobius"/>
    </source>
</evidence>
<evidence type="ECO:0000256" key="10">
    <source>
        <dbReference type="ARBA" id="ARBA00022989"/>
    </source>
</evidence>
<dbReference type="InterPro" id="IPR050269">
    <property type="entry name" value="ComplexI_Subunit6"/>
</dbReference>
<evidence type="ECO:0000256" key="7">
    <source>
        <dbReference type="ARBA" id="ARBA00022692"/>
    </source>
</evidence>
<evidence type="ECO:0000256" key="11">
    <source>
        <dbReference type="ARBA" id="ARBA00023027"/>
    </source>
</evidence>
<proteinExistence type="inferred from homology"/>
<feature type="transmembrane region" description="Helical" evidence="16">
    <location>
        <begin position="78"/>
        <end position="101"/>
    </location>
</feature>
<sequence>MNLLIIMILMISLMTCFVNHPLTLGFILLVQTLMIALLTGIMSLNFWSSYIIFIIMIGGLLILFIYMTSVASNEKFKFSFKLLSMMMFMFTFVMLMCLYLDKFLITFNMKMIETFSIQENMNLSLFLNKFIHFPYNMIYTIMVVYLLITLIAVVKMTTKTKKALRKNF</sequence>
<dbReference type="EC" id="7.1.1.2" evidence="3"/>
<geneLocation type="mitochondrion" evidence="17"/>
<keyword evidence="6" id="KW-0679">Respiratory chain</keyword>
<keyword evidence="13 16" id="KW-0472">Membrane</keyword>
<keyword evidence="12 17" id="KW-0496">Mitochondrion</keyword>
<keyword evidence="5" id="KW-0813">Transport</keyword>
<comment type="similarity">
    <text evidence="2">Belongs to the complex I subunit 6 family.</text>
</comment>
<keyword evidence="8" id="KW-1278">Translocase</keyword>
<gene>
    <name evidence="17" type="primary">nad6</name>
</gene>
<dbReference type="GO" id="GO:0008137">
    <property type="term" value="F:NADH dehydrogenase (ubiquinone) activity"/>
    <property type="evidence" value="ECO:0007669"/>
    <property type="project" value="UniProtKB-EC"/>
</dbReference>
<feature type="transmembrane region" description="Helical" evidence="16">
    <location>
        <begin position="137"/>
        <end position="156"/>
    </location>
</feature>
<evidence type="ECO:0000256" key="9">
    <source>
        <dbReference type="ARBA" id="ARBA00022982"/>
    </source>
</evidence>
<keyword evidence="9" id="KW-0249">Electron transport</keyword>
<evidence type="ECO:0000256" key="1">
    <source>
        <dbReference type="ARBA" id="ARBA00004225"/>
    </source>
</evidence>
<evidence type="ECO:0000256" key="12">
    <source>
        <dbReference type="ARBA" id="ARBA00023128"/>
    </source>
</evidence>
<evidence type="ECO:0000256" key="14">
    <source>
        <dbReference type="ARBA" id="ARBA00031019"/>
    </source>
</evidence>
<reference evidence="17" key="1">
    <citation type="submission" date="2018-10" db="EMBL/GenBank/DDBJ databases">
        <title>Mitogenomes versus nuclear genes in resolving species limits in three host-specific Altica flea beetles (Coleoptera: Chrysomelidae).</title>
        <authorList>
            <person name="Nie R.-E."/>
            <person name="Wei J."/>
            <person name="Zhang S.-K."/>
            <person name="Vogler A.P."/>
            <person name="Wu L."/>
            <person name="Konstantinov A.S."/>
            <person name="Li W.-Z."/>
            <person name="Yang X.-K."/>
            <person name="Xue H.-J."/>
        </authorList>
    </citation>
    <scope>NUCLEOTIDE SEQUENCE</scope>
</reference>
<feature type="transmembrane region" description="Helical" evidence="16">
    <location>
        <begin position="47"/>
        <end position="66"/>
    </location>
</feature>